<dbReference type="Pfam" id="PF25618">
    <property type="entry name" value="PhiKZ_gp91"/>
    <property type="match status" value="1"/>
</dbReference>
<gene>
    <name evidence="1" type="ORF">CPT_Moabite_111</name>
</gene>
<evidence type="ECO:0000313" key="1">
    <source>
        <dbReference type="EMBL" id="QDB71141.1"/>
    </source>
</evidence>
<accession>A0A4Y5TRD1</accession>
<proteinExistence type="predicted"/>
<dbReference type="InterPro" id="IPR057919">
    <property type="entry name" value="PhiKZ_Gp91"/>
</dbReference>
<protein>
    <submittedName>
        <fullName evidence="1">Virion-associated protein</fullName>
    </submittedName>
</protein>
<dbReference type="Proteomes" id="UP000319063">
    <property type="component" value="Segment"/>
</dbReference>
<dbReference type="EMBL" id="MK994515">
    <property type="protein sequence ID" value="QDB71141.1"/>
    <property type="molecule type" value="Genomic_DNA"/>
</dbReference>
<name>A0A4Y5TRD1_9CAUD</name>
<sequence>MKLQSFQYTPMGFRSPLYGEQKTEPVPDQLIMESWQQMLTDRGEATNVWAFRRKVINRALDRLRYFPDWLAAQDNNTKLSKQMRAFLEDTVTYINTGKRPMSLTVRIACLATERSMDNIPTFIPSRHTPSLRKMLTVKAEDYMWHWLKHDGGFNDMVCTLNVLFGDIDAEAYSTRNLSI</sequence>
<reference evidence="2" key="1">
    <citation type="submission" date="2019-05" db="EMBL/GenBank/DDBJ databases">
        <title>Complete Genome Sequence of Serratia marcescens Myophage Moabite.</title>
        <authorList>
            <person name="Price L."/>
            <person name="Rohren M."/>
            <person name="Newkirk H."/>
            <person name="Liu M."/>
            <person name="Ramsey J."/>
        </authorList>
    </citation>
    <scope>NUCLEOTIDE SEQUENCE [LARGE SCALE GENOMIC DNA]</scope>
</reference>
<organism evidence="1 2">
    <name type="scientific">Serratia phage Moabite</name>
    <dbReference type="NCBI Taxonomy" id="2587814"/>
    <lineage>
        <taxon>Viruses</taxon>
        <taxon>Duplodnaviria</taxon>
        <taxon>Heunggongvirae</taxon>
        <taxon>Uroviricota</taxon>
        <taxon>Caudoviricetes</taxon>
        <taxon>Chimalliviridae</taxon>
        <taxon>Moabitevirus</taxon>
        <taxon>Moabitevirus moabite</taxon>
    </lineage>
</organism>
<evidence type="ECO:0000313" key="2">
    <source>
        <dbReference type="Proteomes" id="UP000319063"/>
    </source>
</evidence>
<keyword evidence="2" id="KW-1185">Reference proteome</keyword>